<feature type="domain" description="DUF4136" evidence="2">
    <location>
        <begin position="25"/>
        <end position="183"/>
    </location>
</feature>
<dbReference type="AlphaFoldDB" id="A0AA41W4Y4"/>
<feature type="chain" id="PRO_5041255027" evidence="1">
    <location>
        <begin position="23"/>
        <end position="193"/>
    </location>
</feature>
<gene>
    <name evidence="3" type="ORF">NAF29_05095</name>
</gene>
<dbReference type="InterPro" id="IPR025411">
    <property type="entry name" value="DUF4136"/>
</dbReference>
<dbReference type="Pfam" id="PF13590">
    <property type="entry name" value="DUF4136"/>
    <property type="match status" value="1"/>
</dbReference>
<evidence type="ECO:0000259" key="2">
    <source>
        <dbReference type="Pfam" id="PF13590"/>
    </source>
</evidence>
<evidence type="ECO:0000313" key="4">
    <source>
        <dbReference type="Proteomes" id="UP001165393"/>
    </source>
</evidence>
<name>A0AA41W4Y4_9GAMM</name>
<keyword evidence="1" id="KW-0732">Signal</keyword>
<feature type="signal peptide" evidence="1">
    <location>
        <begin position="1"/>
        <end position="22"/>
    </location>
</feature>
<proteinExistence type="predicted"/>
<accession>A0AA41W4Y4</accession>
<reference evidence="3 4" key="1">
    <citation type="journal article" date="2013" name="Antonie Van Leeuwenhoek">
        <title>Echinimonas agarilytica gen. nov., sp. nov., a new gammaproteobacterium isolated from the sea urchin Strongylocentrotus intermedius.</title>
        <authorList>
            <person name="Nedashkovskaya O.I."/>
            <person name="Stenkova A.M."/>
            <person name="Zhukova N.V."/>
            <person name="Van Trappen S."/>
            <person name="Lee J.S."/>
            <person name="Kim S.B."/>
        </authorList>
    </citation>
    <scope>NUCLEOTIDE SEQUENCE [LARGE SCALE GENOMIC DNA]</scope>
    <source>
        <strain evidence="3 4">KMM 6351</strain>
    </source>
</reference>
<dbReference type="EMBL" id="JAMQGP010000002">
    <property type="protein sequence ID" value="MCM2679054.1"/>
    <property type="molecule type" value="Genomic_DNA"/>
</dbReference>
<dbReference type="PROSITE" id="PS51257">
    <property type="entry name" value="PROKAR_LIPOPROTEIN"/>
    <property type="match status" value="1"/>
</dbReference>
<organism evidence="3 4">
    <name type="scientific">Echinimonas agarilytica</name>
    <dbReference type="NCBI Taxonomy" id="1215918"/>
    <lineage>
        <taxon>Bacteria</taxon>
        <taxon>Pseudomonadati</taxon>
        <taxon>Pseudomonadota</taxon>
        <taxon>Gammaproteobacteria</taxon>
        <taxon>Alteromonadales</taxon>
        <taxon>Echinimonadaceae</taxon>
        <taxon>Echinimonas</taxon>
    </lineage>
</organism>
<dbReference type="Proteomes" id="UP001165393">
    <property type="component" value="Unassembled WGS sequence"/>
</dbReference>
<comment type="caution">
    <text evidence="3">The sequence shown here is derived from an EMBL/GenBank/DDBJ whole genome shotgun (WGS) entry which is preliminary data.</text>
</comment>
<protein>
    <submittedName>
        <fullName evidence="3">DUF4136 domain-containing protein</fullName>
    </submittedName>
</protein>
<sequence>MKKFLTAAIAAIAILAAGCASKPNVNSDYAEDYDFLSIRSFYMVPINNDTYNGQPGASLAEQRITKSIVDSLTNKGLTQVSREEADVLVSFHLASKDKTRIRSYNTTMNYGYYGRYRYGGMGVGMGNDIDVQQYTEGQLLIDLVDRRSNNIIWRGIGKKKINERSTADENIVVANEYVNALFSLVPTWGPAAQ</sequence>
<evidence type="ECO:0000313" key="3">
    <source>
        <dbReference type="EMBL" id="MCM2679054.1"/>
    </source>
</evidence>
<keyword evidence="4" id="KW-1185">Reference proteome</keyword>
<dbReference type="Gene3D" id="3.30.160.670">
    <property type="match status" value="1"/>
</dbReference>
<dbReference type="RefSeq" id="WP_251260422.1">
    <property type="nucleotide sequence ID" value="NZ_JAMQGP010000002.1"/>
</dbReference>
<evidence type="ECO:0000256" key="1">
    <source>
        <dbReference type="SAM" id="SignalP"/>
    </source>
</evidence>